<name>A0A0L0UIL8_9BASI</name>
<dbReference type="EMBL" id="AJIL01007456">
    <property type="protein sequence ID" value="KNE86942.1"/>
    <property type="molecule type" value="Genomic_DNA"/>
</dbReference>
<protein>
    <submittedName>
        <fullName evidence="2">Uncharacterized protein</fullName>
    </submittedName>
</protein>
<keyword evidence="3" id="KW-1185">Reference proteome</keyword>
<reference evidence="3" key="1">
    <citation type="submission" date="2014-03" db="EMBL/GenBank/DDBJ databases">
        <title>The Genome Sequence of Puccinia striiformis f. sp. tritici PST-78.</title>
        <authorList>
            <consortium name="The Broad Institute Genome Sequencing Platform"/>
            <person name="Cuomo C."/>
            <person name="Hulbert S."/>
            <person name="Chen X."/>
            <person name="Walker B."/>
            <person name="Young S.K."/>
            <person name="Zeng Q."/>
            <person name="Gargeya S."/>
            <person name="Fitzgerald M."/>
            <person name="Haas B."/>
            <person name="Abouelleil A."/>
            <person name="Alvarado L."/>
            <person name="Arachchi H.M."/>
            <person name="Berlin A.M."/>
            <person name="Chapman S.B."/>
            <person name="Goldberg J."/>
            <person name="Griggs A."/>
            <person name="Gujja S."/>
            <person name="Hansen M."/>
            <person name="Howarth C."/>
            <person name="Imamovic A."/>
            <person name="Larimer J."/>
            <person name="McCowan C."/>
            <person name="Montmayeur A."/>
            <person name="Murphy C."/>
            <person name="Neiman D."/>
            <person name="Pearson M."/>
            <person name="Priest M."/>
            <person name="Roberts A."/>
            <person name="Saif S."/>
            <person name="Shea T."/>
            <person name="Sisk P."/>
            <person name="Sykes S."/>
            <person name="Wortman J."/>
            <person name="Nusbaum C."/>
            <person name="Birren B."/>
        </authorList>
    </citation>
    <scope>NUCLEOTIDE SEQUENCE [LARGE SCALE GENOMIC DNA]</scope>
    <source>
        <strain evidence="3">race PST-78</strain>
    </source>
</reference>
<proteinExistence type="predicted"/>
<dbReference type="AlphaFoldDB" id="A0A0L0UIL8"/>
<evidence type="ECO:0000256" key="1">
    <source>
        <dbReference type="SAM" id="MobiDB-lite"/>
    </source>
</evidence>
<evidence type="ECO:0000313" key="2">
    <source>
        <dbReference type="EMBL" id="KNE86942.1"/>
    </source>
</evidence>
<feature type="compositionally biased region" description="Basic and acidic residues" evidence="1">
    <location>
        <begin position="41"/>
        <end position="51"/>
    </location>
</feature>
<dbReference type="Proteomes" id="UP000054564">
    <property type="component" value="Unassembled WGS sequence"/>
</dbReference>
<gene>
    <name evidence="2" type="ORF">PSTG_19689</name>
</gene>
<feature type="non-terminal residue" evidence="2">
    <location>
        <position position="110"/>
    </location>
</feature>
<accession>A0A0L0UIL8</accession>
<evidence type="ECO:0000313" key="3">
    <source>
        <dbReference type="Proteomes" id="UP000054564"/>
    </source>
</evidence>
<comment type="caution">
    <text evidence="2">The sequence shown here is derived from an EMBL/GenBank/DDBJ whole genome shotgun (WGS) entry which is preliminary data.</text>
</comment>
<sequence>MLEVAPLEEGKEGNKEATAPAKEAVRKGGIENSSNQGKKRTASEDLKGDGLKAGEEIFVRGSCAGGCSRPHCTPKGISSPPSLRISAVLSRAHLQRILSGDDGERNASPC</sequence>
<organism evidence="2 3">
    <name type="scientific">Puccinia striiformis f. sp. tritici PST-78</name>
    <dbReference type="NCBI Taxonomy" id="1165861"/>
    <lineage>
        <taxon>Eukaryota</taxon>
        <taxon>Fungi</taxon>
        <taxon>Dikarya</taxon>
        <taxon>Basidiomycota</taxon>
        <taxon>Pucciniomycotina</taxon>
        <taxon>Pucciniomycetes</taxon>
        <taxon>Pucciniales</taxon>
        <taxon>Pucciniaceae</taxon>
        <taxon>Puccinia</taxon>
    </lineage>
</organism>
<feature type="region of interest" description="Disordered" evidence="1">
    <location>
        <begin position="1"/>
        <end position="51"/>
    </location>
</feature>